<dbReference type="EMBL" id="JAHMHQ010000031">
    <property type="protein sequence ID" value="KAK1623120.1"/>
    <property type="molecule type" value="Genomic_DNA"/>
</dbReference>
<evidence type="ECO:0000313" key="4">
    <source>
        <dbReference type="Proteomes" id="UP001243989"/>
    </source>
</evidence>
<accession>A0AAI9ZEL6</accession>
<dbReference type="AlphaFoldDB" id="A0AAI9ZEL6"/>
<evidence type="ECO:0008006" key="5">
    <source>
        <dbReference type="Google" id="ProtNLM"/>
    </source>
</evidence>
<keyword evidence="2" id="KW-0732">Signal</keyword>
<reference evidence="3" key="1">
    <citation type="submission" date="2021-06" db="EMBL/GenBank/DDBJ databases">
        <title>Comparative genomics, transcriptomics and evolutionary studies reveal genomic signatures of adaptation to plant cell wall in hemibiotrophic fungi.</title>
        <authorList>
            <consortium name="DOE Joint Genome Institute"/>
            <person name="Baroncelli R."/>
            <person name="Diaz J.F."/>
            <person name="Benocci T."/>
            <person name="Peng M."/>
            <person name="Battaglia E."/>
            <person name="Haridas S."/>
            <person name="Andreopoulos W."/>
            <person name="Labutti K."/>
            <person name="Pangilinan J."/>
            <person name="Floch G.L."/>
            <person name="Makela M.R."/>
            <person name="Henrissat B."/>
            <person name="Grigoriev I.V."/>
            <person name="Crouch J.A."/>
            <person name="De Vries R.P."/>
            <person name="Sukno S.A."/>
            <person name="Thon M.R."/>
        </authorList>
    </citation>
    <scope>NUCLEOTIDE SEQUENCE</scope>
    <source>
        <strain evidence="3">CBS 102054</strain>
    </source>
</reference>
<evidence type="ECO:0000256" key="2">
    <source>
        <dbReference type="SAM" id="SignalP"/>
    </source>
</evidence>
<feature type="region of interest" description="Disordered" evidence="1">
    <location>
        <begin position="77"/>
        <end position="101"/>
    </location>
</feature>
<protein>
    <recommendedName>
        <fullName evidence="5">Secreted protein</fullName>
    </recommendedName>
</protein>
<feature type="chain" id="PRO_5042615626" description="Secreted protein" evidence="2">
    <location>
        <begin position="20"/>
        <end position="101"/>
    </location>
</feature>
<evidence type="ECO:0000313" key="3">
    <source>
        <dbReference type="EMBL" id="KAK1623120.1"/>
    </source>
</evidence>
<dbReference type="RefSeq" id="XP_060439115.1">
    <property type="nucleotide sequence ID" value="XM_060581814.1"/>
</dbReference>
<keyword evidence="4" id="KW-1185">Reference proteome</keyword>
<dbReference type="Proteomes" id="UP001243989">
    <property type="component" value="Unassembled WGS sequence"/>
</dbReference>
<name>A0AAI9ZEL6_9PEZI</name>
<dbReference type="GeneID" id="85466676"/>
<proteinExistence type="predicted"/>
<organism evidence="3 4">
    <name type="scientific">Colletotrichum phormii</name>
    <dbReference type="NCBI Taxonomy" id="359342"/>
    <lineage>
        <taxon>Eukaryota</taxon>
        <taxon>Fungi</taxon>
        <taxon>Dikarya</taxon>
        <taxon>Ascomycota</taxon>
        <taxon>Pezizomycotina</taxon>
        <taxon>Sordariomycetes</taxon>
        <taxon>Hypocreomycetidae</taxon>
        <taxon>Glomerellales</taxon>
        <taxon>Glomerellaceae</taxon>
        <taxon>Colletotrichum</taxon>
        <taxon>Colletotrichum acutatum species complex</taxon>
    </lineage>
</organism>
<sequence>MLAYCIVILCLAIVAIVPGFLFRSCVEPVCGPFACSRTVTAADVLFAAFFPCHYVLDSWLNYSMWFIGDEWKDSSSAEALAPKPQDSEKAVEHRSGKPNLK</sequence>
<evidence type="ECO:0000256" key="1">
    <source>
        <dbReference type="SAM" id="MobiDB-lite"/>
    </source>
</evidence>
<feature type="signal peptide" evidence="2">
    <location>
        <begin position="1"/>
        <end position="19"/>
    </location>
</feature>
<feature type="compositionally biased region" description="Basic and acidic residues" evidence="1">
    <location>
        <begin position="85"/>
        <end position="95"/>
    </location>
</feature>
<comment type="caution">
    <text evidence="3">The sequence shown here is derived from an EMBL/GenBank/DDBJ whole genome shotgun (WGS) entry which is preliminary data.</text>
</comment>
<gene>
    <name evidence="3" type="ORF">BDP81DRAFT_139433</name>
</gene>